<accession>A0ABD3KHE9</accession>
<keyword evidence="4" id="KW-1185">Reference proteome</keyword>
<feature type="transmembrane region" description="Helical" evidence="1">
    <location>
        <begin position="337"/>
        <end position="355"/>
    </location>
</feature>
<organism evidence="3 4">
    <name type="scientific">Eucalyptus globulus</name>
    <name type="common">Tasmanian blue gum</name>
    <dbReference type="NCBI Taxonomy" id="34317"/>
    <lineage>
        <taxon>Eukaryota</taxon>
        <taxon>Viridiplantae</taxon>
        <taxon>Streptophyta</taxon>
        <taxon>Embryophyta</taxon>
        <taxon>Tracheophyta</taxon>
        <taxon>Spermatophyta</taxon>
        <taxon>Magnoliopsida</taxon>
        <taxon>eudicotyledons</taxon>
        <taxon>Gunneridae</taxon>
        <taxon>Pentapetalae</taxon>
        <taxon>rosids</taxon>
        <taxon>malvids</taxon>
        <taxon>Myrtales</taxon>
        <taxon>Myrtaceae</taxon>
        <taxon>Myrtoideae</taxon>
        <taxon>Eucalypteae</taxon>
        <taxon>Eucalyptus</taxon>
    </lineage>
</organism>
<dbReference type="InterPro" id="IPR007658">
    <property type="entry name" value="DUF594"/>
</dbReference>
<protein>
    <recommendedName>
        <fullName evidence="2">DUF4220 domain-containing protein</fullName>
    </recommendedName>
</protein>
<evidence type="ECO:0000256" key="1">
    <source>
        <dbReference type="SAM" id="Phobius"/>
    </source>
</evidence>
<name>A0ABD3KHE9_EUCGL</name>
<evidence type="ECO:0000313" key="4">
    <source>
        <dbReference type="Proteomes" id="UP001634007"/>
    </source>
</evidence>
<dbReference type="InterPro" id="IPR025315">
    <property type="entry name" value="DUF4220"/>
</dbReference>
<dbReference type="Pfam" id="PF13968">
    <property type="entry name" value="DUF4220"/>
    <property type="match status" value="1"/>
</dbReference>
<feature type="transmembrane region" description="Helical" evidence="1">
    <location>
        <begin position="125"/>
        <end position="143"/>
    </location>
</feature>
<keyword evidence="1" id="KW-1133">Transmembrane helix</keyword>
<keyword evidence="1" id="KW-0472">Membrane</keyword>
<evidence type="ECO:0000313" key="3">
    <source>
        <dbReference type="EMBL" id="KAL3739355.1"/>
    </source>
</evidence>
<gene>
    <name evidence="3" type="ORF">ACJRO7_020722</name>
</gene>
<comment type="caution">
    <text evidence="3">The sequence shown here is derived from an EMBL/GenBank/DDBJ whole genome shotgun (WGS) entry which is preliminary data.</text>
</comment>
<feature type="transmembrane region" description="Helical" evidence="1">
    <location>
        <begin position="94"/>
        <end position="113"/>
    </location>
</feature>
<dbReference type="AlphaFoldDB" id="A0ABD3KHE9"/>
<dbReference type="PANTHER" id="PTHR31325">
    <property type="entry name" value="OS01G0798800 PROTEIN-RELATED"/>
    <property type="match status" value="1"/>
</dbReference>
<feature type="domain" description="DUF4220" evidence="2">
    <location>
        <begin position="51"/>
        <end position="433"/>
    </location>
</feature>
<dbReference type="Pfam" id="PF04578">
    <property type="entry name" value="DUF594"/>
    <property type="match status" value="1"/>
</dbReference>
<reference evidence="3 4" key="1">
    <citation type="submission" date="2024-11" db="EMBL/GenBank/DDBJ databases">
        <title>Chromosome-level genome assembly of Eucalyptus globulus Labill. provides insights into its genome evolution.</title>
        <authorList>
            <person name="Li X."/>
        </authorList>
    </citation>
    <scope>NUCLEOTIDE SEQUENCE [LARGE SCALE GENOMIC DNA]</scope>
    <source>
        <strain evidence="3">CL2024</strain>
        <tissue evidence="3">Fresh tender leaves</tissue>
    </source>
</reference>
<sequence length="718" mass="83202">MKGMSSHLKELWEGWELRALVLLSLSIQVLLIILGRHRKYRPDLWLKVLVWSCYLSADAVAIYTLGKITTWLKQIRSTLGVTAKGLDPNAQMTAFWAPFLLLHLGGPDTITAYALEDNELWMRHLLGLVVQTAGTLFIFFQALTGSDDLSVLWLLMVLSGLIKYGERVYVLWAASSEQFRDSIAEPPLRYSKILEEYKLKEAEGYDITPHEVIEIYGVNVERNLKGGVDLSSPDRDLLPEVKGPLDIFRRLFGNEKLLAEKMKERNRAELAVAKDLIDIFRRLFADLVLSFEDRDTGMLILKYKHFQVVFRVIEIELGLMYDLLYTKAMVIHNRWGFTLRTVSILSTVMVLVLFSRSDKDKYSKWNIHVTFLLLGVAIFLEIYALFVLLFSDEAACWLKKHSPVILDFVERLQPMYKRRRWSGSMAQYNLLSFTLKEKHLPFHRILELLHVDQKVLKFLYKGDVEISDFIKERLLEHFKSLATSEKEVQSVRPYPGYLILKKHELLDDFKWSIELEFDQSIHVWHIATELLCHPEPGKQEDLSGAPEMSKQLSRYMLYLLVMYPFLLPVGFGRVRFRDMYAAATRLLEETESKKKNREAIESESNIREACETLRTKVNTKLAPIMAEGDKSKFALYQGCRLASQLNNRENKWDIVSSVWVEMLVYAAIKCKGVQHAKQLRRGGEFLTHVWLLMAHFGLTDHFQIPYVPAIAELLVKQE</sequence>
<proteinExistence type="predicted"/>
<dbReference type="EMBL" id="JBJKBG010000005">
    <property type="protein sequence ID" value="KAL3739355.1"/>
    <property type="molecule type" value="Genomic_DNA"/>
</dbReference>
<feature type="transmembrane region" description="Helical" evidence="1">
    <location>
        <begin position="46"/>
        <end position="66"/>
    </location>
</feature>
<feature type="transmembrane region" description="Helical" evidence="1">
    <location>
        <begin position="149"/>
        <end position="165"/>
    </location>
</feature>
<feature type="transmembrane region" description="Helical" evidence="1">
    <location>
        <begin position="555"/>
        <end position="576"/>
    </location>
</feature>
<keyword evidence="1" id="KW-0812">Transmembrane</keyword>
<feature type="transmembrane region" description="Helical" evidence="1">
    <location>
        <begin position="367"/>
        <end position="390"/>
    </location>
</feature>
<feature type="transmembrane region" description="Helical" evidence="1">
    <location>
        <begin position="15"/>
        <end position="34"/>
    </location>
</feature>
<dbReference type="Proteomes" id="UP001634007">
    <property type="component" value="Unassembled WGS sequence"/>
</dbReference>
<evidence type="ECO:0000259" key="2">
    <source>
        <dbReference type="Pfam" id="PF13968"/>
    </source>
</evidence>